<dbReference type="Pfam" id="PF06863">
    <property type="entry name" value="DUF1254"/>
    <property type="match status" value="1"/>
</dbReference>
<accession>A0A344LUW4</accession>
<feature type="domain" description="DUF1214" evidence="3">
    <location>
        <begin position="362"/>
        <end position="468"/>
    </location>
</feature>
<evidence type="ECO:0000256" key="2">
    <source>
        <dbReference type="ARBA" id="ARBA00022729"/>
    </source>
</evidence>
<dbReference type="InterPro" id="IPR037049">
    <property type="entry name" value="DUF1214_C_sf"/>
</dbReference>
<evidence type="ECO:0000256" key="1">
    <source>
        <dbReference type="ARBA" id="ARBA00017922"/>
    </source>
</evidence>
<dbReference type="AlphaFoldDB" id="A0A344LUW4"/>
<dbReference type="EMBL" id="CP030261">
    <property type="protein sequence ID" value="AXB57706.1"/>
    <property type="molecule type" value="Genomic_DNA"/>
</dbReference>
<dbReference type="Pfam" id="PF06742">
    <property type="entry name" value="DUF1214"/>
    <property type="match status" value="1"/>
</dbReference>
<sequence length="484" mass="53644">MKKSLFVFSFVLLLTSCNQTPSANSGEKADIEGAVSAEFKPASIKEQIVYQRAIEALVWGMPAVNYDLMLQAMLGSTKGKQNEIIFWSKPVDWHNQTLTPNPDAIYFMFFFNTKDAGPIVIDVPAAKNGSFAANIDNIWQMPLEDAGPYGADKGAGGKYLILPPDYKENIPKGYIVLKADTYEGYGLFRSNLPSHSDADIVTAVNYGKQLKLYPLAKANNPGETKYTDVKDVLYNSVIPYNSRFFISLNRIVQSQPMLVRDKAMIDKLKSIGIEKGKPYNPDARTTEILNAAAKGAHDYLEAMLEKGFPPINPDAKWAVPAMPELVKAGSSGYAESDIYPTDARALTYSIGYVGIKRLGTAQIYLIAGKDKEGRALDGDKTYMLHVPANVPTKQYWSATVYDRTTHCLIKNLPHSSRASNATEIQKNTDGSVDIFFGPKSPAGKESNWIPTDPKGKFEVLFRIYGPEKPFFDRVWKLGDIEEVK</sequence>
<evidence type="ECO:0000259" key="3">
    <source>
        <dbReference type="Pfam" id="PF06742"/>
    </source>
</evidence>
<evidence type="ECO:0000313" key="5">
    <source>
        <dbReference type="EMBL" id="AXB57706.1"/>
    </source>
</evidence>
<dbReference type="InterPro" id="IPR010621">
    <property type="entry name" value="DUF1214"/>
</dbReference>
<dbReference type="KEGG" id="ffl:HYN86_14310"/>
<protein>
    <recommendedName>
        <fullName evidence="1">Type IV secretion system putative lipoprotein virB7</fullName>
    </recommendedName>
</protein>
<dbReference type="Gene3D" id="2.60.40.1610">
    <property type="entry name" value="Domain of unknown function DUF1254"/>
    <property type="match status" value="1"/>
</dbReference>
<dbReference type="PANTHER" id="PTHR36509:SF3">
    <property type="entry name" value="SIGNAL PEPTIDE PROTEIN"/>
    <property type="match status" value="1"/>
</dbReference>
<dbReference type="PROSITE" id="PS51257">
    <property type="entry name" value="PROKAR_LIPOPROTEIN"/>
    <property type="match status" value="1"/>
</dbReference>
<evidence type="ECO:0000313" key="6">
    <source>
        <dbReference type="Proteomes" id="UP000251561"/>
    </source>
</evidence>
<gene>
    <name evidence="5" type="ORF">HYN86_14310</name>
</gene>
<dbReference type="SUPFAM" id="SSF160935">
    <property type="entry name" value="VPA0735-like"/>
    <property type="match status" value="1"/>
</dbReference>
<dbReference type="Gene3D" id="2.60.120.600">
    <property type="entry name" value="Domain of unknown function DUF1214, C-terminal domain"/>
    <property type="match status" value="1"/>
</dbReference>
<dbReference type="InterPro" id="IPR010679">
    <property type="entry name" value="DUF1254"/>
</dbReference>
<dbReference type="Proteomes" id="UP000251561">
    <property type="component" value="Chromosome"/>
</dbReference>
<dbReference type="RefSeq" id="WP_113678650.1">
    <property type="nucleotide sequence ID" value="NZ_CP030261.1"/>
</dbReference>
<dbReference type="OrthoDB" id="272779at2"/>
<feature type="domain" description="DUF1254" evidence="4">
    <location>
        <begin position="82"/>
        <end position="214"/>
    </location>
</feature>
<name>A0A344LUW4_9FLAO</name>
<dbReference type="PANTHER" id="PTHR36509">
    <property type="entry name" value="BLL3101 PROTEIN"/>
    <property type="match status" value="1"/>
</dbReference>
<dbReference type="Gene3D" id="1.10.3360.10">
    <property type="entry name" value="VPA0735-like domain"/>
    <property type="match status" value="1"/>
</dbReference>
<dbReference type="InterPro" id="IPR012640">
    <property type="entry name" value="Membr_lipoprot_lipid_attach_CS"/>
</dbReference>
<proteinExistence type="predicted"/>
<dbReference type="InterPro" id="IPR037050">
    <property type="entry name" value="DUF1254_sf"/>
</dbReference>
<keyword evidence="2" id="KW-0732">Signal</keyword>
<dbReference type="Pfam" id="PF08139">
    <property type="entry name" value="LPAM_1"/>
    <property type="match status" value="1"/>
</dbReference>
<evidence type="ECO:0000259" key="4">
    <source>
        <dbReference type="Pfam" id="PF06863"/>
    </source>
</evidence>
<keyword evidence="6" id="KW-1185">Reference proteome</keyword>
<reference evidence="5 6" key="1">
    <citation type="submission" date="2018-06" db="EMBL/GenBank/DDBJ databases">
        <title>Genome sequencing of Flavobacterium.</title>
        <authorList>
            <person name="Baek M.-G."/>
            <person name="Yi H."/>
        </authorList>
    </citation>
    <scope>NUCLEOTIDE SEQUENCE [LARGE SCALE GENOMIC DNA]</scope>
    <source>
        <strain evidence="5 6">HYN0086</strain>
    </source>
</reference>
<organism evidence="5 6">
    <name type="scientific">Flavobacterium fluviale</name>
    <dbReference type="NCBI Taxonomy" id="2249356"/>
    <lineage>
        <taxon>Bacteria</taxon>
        <taxon>Pseudomonadati</taxon>
        <taxon>Bacteroidota</taxon>
        <taxon>Flavobacteriia</taxon>
        <taxon>Flavobacteriales</taxon>
        <taxon>Flavobacteriaceae</taxon>
        <taxon>Flavobacterium</taxon>
    </lineage>
</organism>